<comment type="caution">
    <text evidence="1">The sequence shown here is derived from an EMBL/GenBank/DDBJ whole genome shotgun (WGS) entry which is preliminary data.</text>
</comment>
<accession>A0ABQ5DXA1</accession>
<keyword evidence="2" id="KW-1185">Reference proteome</keyword>
<dbReference type="EMBL" id="BQNB010015680">
    <property type="protein sequence ID" value="GJT42841.1"/>
    <property type="molecule type" value="Genomic_DNA"/>
</dbReference>
<protein>
    <recommendedName>
        <fullName evidence="3">Zinc finger, CCHC-type</fullName>
    </recommendedName>
</protein>
<reference evidence="1" key="2">
    <citation type="submission" date="2022-01" db="EMBL/GenBank/DDBJ databases">
        <authorList>
            <person name="Yamashiro T."/>
            <person name="Shiraishi A."/>
            <person name="Satake H."/>
            <person name="Nakayama K."/>
        </authorList>
    </citation>
    <scope>NUCLEOTIDE SEQUENCE</scope>
</reference>
<sequence length="194" mass="21119">MGCERIASLYFGHVGVGIDGGDVFGVAEVPSASALQVLRRLGSIFTSVYVAVQKLKKDSWLELQFSLADNSKLNVRISSKEITPQLSFNHLAISQASLAQDGLGGAECTTVKVSLILLGQRCGGQGAAPLARSRGKGSIDTVKDMTAKFGKLDKFEGNNFRRWQKKMHFLLTTLKVVYVLSTHMPEFVEDEPLD</sequence>
<proteinExistence type="predicted"/>
<dbReference type="Proteomes" id="UP001151760">
    <property type="component" value="Unassembled WGS sequence"/>
</dbReference>
<evidence type="ECO:0000313" key="1">
    <source>
        <dbReference type="EMBL" id="GJT42841.1"/>
    </source>
</evidence>
<organism evidence="1 2">
    <name type="scientific">Tanacetum coccineum</name>
    <dbReference type="NCBI Taxonomy" id="301880"/>
    <lineage>
        <taxon>Eukaryota</taxon>
        <taxon>Viridiplantae</taxon>
        <taxon>Streptophyta</taxon>
        <taxon>Embryophyta</taxon>
        <taxon>Tracheophyta</taxon>
        <taxon>Spermatophyta</taxon>
        <taxon>Magnoliopsida</taxon>
        <taxon>eudicotyledons</taxon>
        <taxon>Gunneridae</taxon>
        <taxon>Pentapetalae</taxon>
        <taxon>asterids</taxon>
        <taxon>campanulids</taxon>
        <taxon>Asterales</taxon>
        <taxon>Asteraceae</taxon>
        <taxon>Asteroideae</taxon>
        <taxon>Anthemideae</taxon>
        <taxon>Anthemidinae</taxon>
        <taxon>Tanacetum</taxon>
    </lineage>
</organism>
<gene>
    <name evidence="1" type="ORF">Tco_0951556</name>
</gene>
<evidence type="ECO:0000313" key="2">
    <source>
        <dbReference type="Proteomes" id="UP001151760"/>
    </source>
</evidence>
<name>A0ABQ5DXA1_9ASTR</name>
<reference evidence="1" key="1">
    <citation type="journal article" date="2022" name="Int. J. Mol. Sci.">
        <title>Draft Genome of Tanacetum Coccineum: Genomic Comparison of Closely Related Tanacetum-Family Plants.</title>
        <authorList>
            <person name="Yamashiro T."/>
            <person name="Shiraishi A."/>
            <person name="Nakayama K."/>
            <person name="Satake H."/>
        </authorList>
    </citation>
    <scope>NUCLEOTIDE SEQUENCE</scope>
</reference>
<evidence type="ECO:0008006" key="3">
    <source>
        <dbReference type="Google" id="ProtNLM"/>
    </source>
</evidence>